<evidence type="ECO:0000256" key="4">
    <source>
        <dbReference type="ARBA" id="ARBA00023002"/>
    </source>
</evidence>
<comment type="pathway">
    <text evidence="7">Cofactor biosynthesis; pyridoxine 5'-phosphate biosynthesis; pyridoxine 5'-phosphate from D-erythrose 4-phosphate: step 4/5.</text>
</comment>
<evidence type="ECO:0000256" key="5">
    <source>
        <dbReference type="ARBA" id="ARBA00023027"/>
    </source>
</evidence>
<dbReference type="PANTHER" id="PTHR30004">
    <property type="entry name" value="4-HYDROXYTHREONINE-4-PHOSPHATE DEHYDROGENASE"/>
    <property type="match status" value="1"/>
</dbReference>
<comment type="cofactor">
    <cofactor evidence="7">
        <name>Zn(2+)</name>
        <dbReference type="ChEBI" id="CHEBI:29105"/>
    </cofactor>
    <cofactor evidence="7">
        <name>Mg(2+)</name>
        <dbReference type="ChEBI" id="CHEBI:18420"/>
    </cofactor>
    <cofactor evidence="7">
        <name>Co(2+)</name>
        <dbReference type="ChEBI" id="CHEBI:48828"/>
    </cofactor>
    <text evidence="7">Binds 1 divalent metal cation per subunit. Can use ions such as Zn(2+), Mg(2+) or Co(2+).</text>
</comment>
<feature type="binding site" evidence="7">
    <location>
        <position position="288"/>
    </location>
    <ligand>
        <name>substrate</name>
    </ligand>
</feature>
<comment type="function">
    <text evidence="7">Catalyzes the NAD(P)-dependent oxidation of 4-(phosphooxy)-L-threonine (HTP) into 2-amino-3-oxo-4-(phosphooxy)butyric acid which spontaneously decarboxylates to form 3-amino-2-oxopropyl phosphate (AHAP).</text>
</comment>
<dbReference type="NCBIfam" id="TIGR00557">
    <property type="entry name" value="pdxA"/>
    <property type="match status" value="1"/>
</dbReference>
<dbReference type="Proteomes" id="UP001524547">
    <property type="component" value="Unassembled WGS sequence"/>
</dbReference>
<evidence type="ECO:0000256" key="2">
    <source>
        <dbReference type="ARBA" id="ARBA00022723"/>
    </source>
</evidence>
<feature type="binding site" evidence="7">
    <location>
        <position position="131"/>
    </location>
    <ligand>
        <name>substrate</name>
    </ligand>
</feature>
<dbReference type="EMBL" id="JAMZEJ010000008">
    <property type="protein sequence ID" value="MCQ8241886.1"/>
    <property type="molecule type" value="Genomic_DNA"/>
</dbReference>
<comment type="subunit">
    <text evidence="7">Homodimer.</text>
</comment>
<evidence type="ECO:0000256" key="6">
    <source>
        <dbReference type="ARBA" id="ARBA00023096"/>
    </source>
</evidence>
<comment type="similarity">
    <text evidence="7">Belongs to the PdxA family.</text>
</comment>
<comment type="caution">
    <text evidence="8">The sequence shown here is derived from an EMBL/GenBank/DDBJ whole genome shotgun (WGS) entry which is preliminary data.</text>
</comment>
<dbReference type="RefSeq" id="WP_422920636.1">
    <property type="nucleotide sequence ID" value="NZ_JAMZEJ010000008.1"/>
</dbReference>
<keyword evidence="7" id="KW-0862">Zinc</keyword>
<dbReference type="InterPro" id="IPR005255">
    <property type="entry name" value="PdxA_fam"/>
</dbReference>
<evidence type="ECO:0000313" key="8">
    <source>
        <dbReference type="EMBL" id="MCQ8241886.1"/>
    </source>
</evidence>
<organism evidence="8 9">
    <name type="scientific">Rhizosaccharibacter radicis</name>
    <dbReference type="NCBI Taxonomy" id="2782605"/>
    <lineage>
        <taxon>Bacteria</taxon>
        <taxon>Pseudomonadati</taxon>
        <taxon>Pseudomonadota</taxon>
        <taxon>Alphaproteobacteria</taxon>
        <taxon>Acetobacterales</taxon>
        <taxon>Acetobacteraceae</taxon>
        <taxon>Rhizosaccharibacter</taxon>
    </lineage>
</organism>
<feature type="binding site" evidence="7">
    <location>
        <position position="270"/>
    </location>
    <ligand>
        <name>substrate</name>
    </ligand>
</feature>
<gene>
    <name evidence="7 8" type="primary">pdxA</name>
    <name evidence="8" type="ORF">NFI88_13690</name>
</gene>
<reference evidence="8 9" key="1">
    <citation type="submission" date="2022-06" db="EMBL/GenBank/DDBJ databases">
        <title>Rhizosaccharibacter gen. nov. sp. nov. KSS12, endophytic bacteria isolated from sugarcane.</title>
        <authorList>
            <person name="Pitiwittayakul N."/>
        </authorList>
    </citation>
    <scope>NUCLEOTIDE SEQUENCE [LARGE SCALE GENOMIC DNA]</scope>
    <source>
        <strain evidence="8 9">KSS12</strain>
    </source>
</reference>
<keyword evidence="6 7" id="KW-0664">Pyridoxine biosynthesis</keyword>
<dbReference type="HAMAP" id="MF_00536">
    <property type="entry name" value="PdxA"/>
    <property type="match status" value="1"/>
</dbReference>
<keyword evidence="2 7" id="KW-0479">Metal-binding</keyword>
<dbReference type="GO" id="GO:0050570">
    <property type="term" value="F:4-hydroxythreonine-4-phosphate dehydrogenase activity"/>
    <property type="evidence" value="ECO:0007669"/>
    <property type="project" value="UniProtKB-EC"/>
</dbReference>
<feature type="binding site" evidence="7">
    <location>
        <position position="262"/>
    </location>
    <ligand>
        <name>a divalent metal cation</name>
        <dbReference type="ChEBI" id="CHEBI:60240"/>
        <note>ligand shared between dimeric partners</note>
    </ligand>
</feature>
<sequence>MLALTMGDPAGIGGEIALGAWTALREDETPFVMLADPRWLSGMAGGRGIAVRPVDSVEEAGRVFAEALPVLPVPLPAPAIPGHPNPANGSAVTASIERAVRLATENRVGGIVTNPISKIVLKRAGFAHPGHTEFLGALTGQAGREVMMLAGPSLRVVPVTVHLSLRDAIDKLSTDLIVSVARTAAASLRRDFGIASPRLAVAGLNPHAGENGLMGEEERTLVAPAIAALRAEGIEVIGPLPPDTMFTALQRERYDAAICMYHDQALIPLKTLDMAHGVNVTIGLDLVRTSPDHGTAFDIAGRHVADPTSLISAIRLADIIRRNRARANRSHA</sequence>
<feature type="binding site" evidence="7">
    <location>
        <position position="207"/>
    </location>
    <ligand>
        <name>a divalent metal cation</name>
        <dbReference type="ChEBI" id="CHEBI:60240"/>
        <note>ligand shared between dimeric partners</note>
    </ligand>
</feature>
<feature type="binding site" evidence="7">
    <location>
        <position position="132"/>
    </location>
    <ligand>
        <name>substrate</name>
    </ligand>
</feature>
<dbReference type="InterPro" id="IPR037510">
    <property type="entry name" value="PdxA"/>
</dbReference>
<comment type="catalytic activity">
    <reaction evidence="7">
        <text>4-(phosphooxy)-L-threonine + NAD(+) = 3-amino-2-oxopropyl phosphate + CO2 + NADH</text>
        <dbReference type="Rhea" id="RHEA:32275"/>
        <dbReference type="ChEBI" id="CHEBI:16526"/>
        <dbReference type="ChEBI" id="CHEBI:57279"/>
        <dbReference type="ChEBI" id="CHEBI:57540"/>
        <dbReference type="ChEBI" id="CHEBI:57945"/>
        <dbReference type="ChEBI" id="CHEBI:58452"/>
        <dbReference type="EC" id="1.1.1.262"/>
    </reaction>
</comment>
<evidence type="ECO:0000256" key="3">
    <source>
        <dbReference type="ARBA" id="ARBA00022857"/>
    </source>
</evidence>
<comment type="miscellaneous">
    <text evidence="7">The active site is located at the dimer interface.</text>
</comment>
<dbReference type="Pfam" id="PF04166">
    <property type="entry name" value="PdxA"/>
    <property type="match status" value="1"/>
</dbReference>
<keyword evidence="7" id="KW-0460">Magnesium</keyword>
<comment type="subcellular location">
    <subcellularLocation>
        <location evidence="7">Cytoplasm</location>
    </subcellularLocation>
</comment>
<evidence type="ECO:0000256" key="1">
    <source>
        <dbReference type="ARBA" id="ARBA00022490"/>
    </source>
</evidence>
<keyword evidence="7" id="KW-0170">Cobalt</keyword>
<keyword evidence="3 7" id="KW-0521">NADP</keyword>
<dbReference type="SUPFAM" id="SSF53659">
    <property type="entry name" value="Isocitrate/Isopropylmalate dehydrogenase-like"/>
    <property type="match status" value="1"/>
</dbReference>
<dbReference type="NCBIfam" id="NF003699">
    <property type="entry name" value="PRK05312.1"/>
    <property type="match status" value="1"/>
</dbReference>
<protein>
    <recommendedName>
        <fullName evidence="7">4-hydroxythreonine-4-phosphate dehydrogenase</fullName>
        <ecNumber evidence="7">1.1.1.262</ecNumber>
    </recommendedName>
    <alternativeName>
        <fullName evidence="7">4-(phosphohydroxy)-L-threonine dehydrogenase</fullName>
    </alternativeName>
</protein>
<keyword evidence="4 7" id="KW-0560">Oxidoreductase</keyword>
<keyword evidence="9" id="KW-1185">Reference proteome</keyword>
<evidence type="ECO:0000256" key="7">
    <source>
        <dbReference type="HAMAP-Rule" id="MF_00536"/>
    </source>
</evidence>
<name>A0ABT1VZW7_9PROT</name>
<dbReference type="EC" id="1.1.1.262" evidence="7"/>
<accession>A0ABT1VZW7</accession>
<proteinExistence type="inferred from homology"/>
<evidence type="ECO:0000313" key="9">
    <source>
        <dbReference type="Proteomes" id="UP001524547"/>
    </source>
</evidence>
<keyword evidence="1 7" id="KW-0963">Cytoplasm</keyword>
<feature type="binding site" evidence="7">
    <location>
        <position position="279"/>
    </location>
    <ligand>
        <name>substrate</name>
    </ligand>
</feature>
<dbReference type="Gene3D" id="3.40.718.10">
    <property type="entry name" value="Isopropylmalate Dehydrogenase"/>
    <property type="match status" value="1"/>
</dbReference>
<dbReference type="PANTHER" id="PTHR30004:SF6">
    <property type="entry name" value="D-THREONATE 4-PHOSPHATE DEHYDROGENASE"/>
    <property type="match status" value="1"/>
</dbReference>
<feature type="binding site" evidence="7">
    <location>
        <position position="162"/>
    </location>
    <ligand>
        <name>a divalent metal cation</name>
        <dbReference type="ChEBI" id="CHEBI:60240"/>
        <note>ligand shared between dimeric partners</note>
    </ligand>
</feature>
<keyword evidence="5 7" id="KW-0520">NAD</keyword>